<evidence type="ECO:0000256" key="1">
    <source>
        <dbReference type="ARBA" id="ARBA00009670"/>
    </source>
</evidence>
<dbReference type="Pfam" id="PF03109">
    <property type="entry name" value="ABC1"/>
    <property type="match status" value="1"/>
</dbReference>
<sequence length="593" mass="65539">MTSQGHRVPTNPTDASQDRMQNAAAVPGSYRASTVDDDMLRTQTIGLFGSKTQQTNPDTYHLTALGKMRRLWQIARIATRFDVVRGLTPVTMRLMLEALGPTFVKVGQILSMRSEILPDAFCKELSKLRANADPMPYQTVVNTLAQEYGRPVEEVFSRIDPTPLGSASLAQVHRAKLVSGEDVAIKVQRPGVREIMAQDIDIMRSFAKVATRFARSAQILDLKGVVEELWETFQTETDFMMEARNLEDFRDFCKDYAYIDCPRPYMGLCTQHVVVMDYVDGISVSHPKELVKAGYDLEEIGMKLVDNYATQVLDVGFFHADPHPGNILIDGGRIVFIDLGMTGRLDSSTRSALRDMLYAVARQDSPSLANALLRFAGSDQQRADDYSSLLGDLDAVIERFGTIALAELNIGEFFNALMQLARRHAVEVPSTVTTVARGLVTLEGTLDEFLPSTNMIAIISQHILASKSTGERVKEETSALLNQGNLALHGLLAALGETKTATKMLTRGQTKINIELVGSEQPLQQLSDMVNRITMALIVVGLYVGSSIVYFAGIKPVIFGIPVIGLMGYVVAFILSVWIVFDIMRKNRAVKRH</sequence>
<dbReference type="RefSeq" id="WP_416174536.1">
    <property type="nucleotide sequence ID" value="NZ_CP181270.1"/>
</dbReference>
<dbReference type="Proteomes" id="UP000767327">
    <property type="component" value="Unassembled WGS sequence"/>
</dbReference>
<keyword evidence="2" id="KW-0812">Transmembrane</keyword>
<proteinExistence type="inferred from homology"/>
<comment type="similarity">
    <text evidence="1">Belongs to the protein kinase superfamily. ADCK protein kinase family.</text>
</comment>
<keyword evidence="4" id="KW-0418">Kinase</keyword>
<evidence type="ECO:0000313" key="5">
    <source>
        <dbReference type="Proteomes" id="UP000767327"/>
    </source>
</evidence>
<reference evidence="4" key="1">
    <citation type="journal article" date="2020" name="Biotechnol. Biofuels">
        <title>New insights from the biogas microbiome by comprehensive genome-resolved metagenomics of nearly 1600 species originating from multiple anaerobic digesters.</title>
        <authorList>
            <person name="Campanaro S."/>
            <person name="Treu L."/>
            <person name="Rodriguez-R L.M."/>
            <person name="Kovalovszki A."/>
            <person name="Ziels R.M."/>
            <person name="Maus I."/>
            <person name="Zhu X."/>
            <person name="Kougias P.G."/>
            <person name="Basile A."/>
            <person name="Luo G."/>
            <person name="Schluter A."/>
            <person name="Konstantinidis K.T."/>
            <person name="Angelidaki I."/>
        </authorList>
    </citation>
    <scope>NUCLEOTIDE SEQUENCE</scope>
    <source>
        <strain evidence="4">AS01afH2WH_6</strain>
    </source>
</reference>
<dbReference type="GO" id="GO:0004672">
    <property type="term" value="F:protein kinase activity"/>
    <property type="evidence" value="ECO:0007669"/>
    <property type="project" value="InterPro"/>
</dbReference>
<dbReference type="GO" id="GO:0005524">
    <property type="term" value="F:ATP binding"/>
    <property type="evidence" value="ECO:0007669"/>
    <property type="project" value="InterPro"/>
</dbReference>
<gene>
    <name evidence="4" type="ORF">GXW98_01235</name>
</gene>
<dbReference type="InterPro" id="IPR011009">
    <property type="entry name" value="Kinase-like_dom_sf"/>
</dbReference>
<feature type="transmembrane region" description="Helical" evidence="2">
    <location>
        <begin position="533"/>
        <end position="552"/>
    </location>
</feature>
<dbReference type="InterPro" id="IPR004147">
    <property type="entry name" value="ABC1_dom"/>
</dbReference>
<keyword evidence="2" id="KW-1133">Transmembrane helix</keyword>
<dbReference type="InterPro" id="IPR050154">
    <property type="entry name" value="UbiB_kinase"/>
</dbReference>
<evidence type="ECO:0000313" key="4">
    <source>
        <dbReference type="EMBL" id="NLT78897.1"/>
    </source>
</evidence>
<dbReference type="AlphaFoldDB" id="A0A971CY41"/>
<dbReference type="PROSITE" id="PS50011">
    <property type="entry name" value="PROTEIN_KINASE_DOM"/>
    <property type="match status" value="1"/>
</dbReference>
<keyword evidence="4" id="KW-0808">Transferase</keyword>
<accession>A0A971CY41</accession>
<evidence type="ECO:0000259" key="3">
    <source>
        <dbReference type="PROSITE" id="PS50011"/>
    </source>
</evidence>
<evidence type="ECO:0000256" key="2">
    <source>
        <dbReference type="SAM" id="Phobius"/>
    </source>
</evidence>
<name>A0A971CY41_9BIFI</name>
<feature type="transmembrane region" description="Helical" evidence="2">
    <location>
        <begin position="558"/>
        <end position="581"/>
    </location>
</feature>
<protein>
    <submittedName>
        <fullName evidence="4">AarF/ABC1/UbiB kinase family protein</fullName>
    </submittedName>
</protein>
<comment type="caution">
    <text evidence="4">The sequence shown here is derived from an EMBL/GenBank/DDBJ whole genome shotgun (WGS) entry which is preliminary data.</text>
</comment>
<feature type="domain" description="Protein kinase" evidence="3">
    <location>
        <begin position="158"/>
        <end position="492"/>
    </location>
</feature>
<dbReference type="PANTHER" id="PTHR10566">
    <property type="entry name" value="CHAPERONE-ACTIVITY OF BC1 COMPLEX CABC1 -RELATED"/>
    <property type="match status" value="1"/>
</dbReference>
<dbReference type="SUPFAM" id="SSF56112">
    <property type="entry name" value="Protein kinase-like (PK-like)"/>
    <property type="match status" value="1"/>
</dbReference>
<dbReference type="InterPro" id="IPR000719">
    <property type="entry name" value="Prot_kinase_dom"/>
</dbReference>
<dbReference type="CDD" id="cd05121">
    <property type="entry name" value="ABC1_ADCK3-like"/>
    <property type="match status" value="1"/>
</dbReference>
<keyword evidence="2" id="KW-0472">Membrane</keyword>
<organism evidence="4 5">
    <name type="scientific">Bifidobacterium crudilactis</name>
    <dbReference type="NCBI Taxonomy" id="327277"/>
    <lineage>
        <taxon>Bacteria</taxon>
        <taxon>Bacillati</taxon>
        <taxon>Actinomycetota</taxon>
        <taxon>Actinomycetes</taxon>
        <taxon>Bifidobacteriales</taxon>
        <taxon>Bifidobacteriaceae</taxon>
        <taxon>Bifidobacterium</taxon>
    </lineage>
</organism>
<dbReference type="EMBL" id="JAAXZR010000006">
    <property type="protein sequence ID" value="NLT78897.1"/>
    <property type="molecule type" value="Genomic_DNA"/>
</dbReference>
<reference evidence="4" key="2">
    <citation type="submission" date="2020-01" db="EMBL/GenBank/DDBJ databases">
        <authorList>
            <person name="Campanaro S."/>
        </authorList>
    </citation>
    <scope>NUCLEOTIDE SEQUENCE</scope>
    <source>
        <strain evidence="4">AS01afH2WH_6</strain>
    </source>
</reference>
<dbReference type="PANTHER" id="PTHR10566:SF113">
    <property type="entry name" value="PROTEIN ACTIVITY OF BC1 COMPLEX KINASE 7, CHLOROPLASTIC"/>
    <property type="match status" value="1"/>
</dbReference>